<dbReference type="RefSeq" id="WP_062283618.1">
    <property type="nucleotide sequence ID" value="NZ_DF968181.1"/>
</dbReference>
<evidence type="ECO:0000256" key="3">
    <source>
        <dbReference type="ARBA" id="ARBA00022741"/>
    </source>
</evidence>
<dbReference type="InterPro" id="IPR017871">
    <property type="entry name" value="ABC_transporter-like_CS"/>
</dbReference>
<dbReference type="PROSITE" id="PS50893">
    <property type="entry name" value="ABC_TRANSPORTER_2"/>
    <property type="match status" value="1"/>
</dbReference>
<evidence type="ECO:0000256" key="4">
    <source>
        <dbReference type="ARBA" id="ARBA00022840"/>
    </source>
</evidence>
<dbReference type="EMBL" id="DF968181">
    <property type="protein sequence ID" value="GAP41758.1"/>
    <property type="molecule type" value="Genomic_DNA"/>
</dbReference>
<keyword evidence="4" id="KW-0067">ATP-binding</keyword>
<dbReference type="AlphaFoldDB" id="A0A0S7BVI2"/>
<dbReference type="OrthoDB" id="4075047at2"/>
<keyword evidence="1" id="KW-0813">Transport</keyword>
<dbReference type="PANTHER" id="PTHR43166">
    <property type="entry name" value="AMINO ACID IMPORT ATP-BINDING PROTEIN"/>
    <property type="match status" value="1"/>
</dbReference>
<dbReference type="PATRIC" id="fig|1678840.3.peg.3276"/>
<dbReference type="GO" id="GO:0006865">
    <property type="term" value="P:amino acid transport"/>
    <property type="evidence" value="ECO:0007669"/>
    <property type="project" value="UniProtKB-KW"/>
</dbReference>
<dbReference type="STRING" id="1678840.ATC1_131754"/>
<evidence type="ECO:0000256" key="7">
    <source>
        <dbReference type="ARBA" id="ARBA00023136"/>
    </source>
</evidence>
<keyword evidence="10" id="KW-1185">Reference proteome</keyword>
<dbReference type="CDD" id="cd03258">
    <property type="entry name" value="ABC_MetN_methionine_transporter"/>
    <property type="match status" value="1"/>
</dbReference>
<dbReference type="Proteomes" id="UP000053370">
    <property type="component" value="Unassembled WGS sequence"/>
</dbReference>
<dbReference type="Pfam" id="PF00005">
    <property type="entry name" value="ABC_tran"/>
    <property type="match status" value="1"/>
</dbReference>
<keyword evidence="3" id="KW-0547">Nucleotide-binding</keyword>
<dbReference type="InterPro" id="IPR003439">
    <property type="entry name" value="ABC_transporter-like_ATP-bd"/>
</dbReference>
<dbReference type="GO" id="GO:0016887">
    <property type="term" value="F:ATP hydrolysis activity"/>
    <property type="evidence" value="ECO:0007669"/>
    <property type="project" value="InterPro"/>
</dbReference>
<dbReference type="GO" id="GO:0005524">
    <property type="term" value="F:ATP binding"/>
    <property type="evidence" value="ECO:0007669"/>
    <property type="project" value="UniProtKB-KW"/>
</dbReference>
<evidence type="ECO:0000313" key="10">
    <source>
        <dbReference type="Proteomes" id="UP000053370"/>
    </source>
</evidence>
<protein>
    <submittedName>
        <fullName evidence="9">ABC-type methionine transport system, ATPase component</fullName>
    </submittedName>
</protein>
<organism evidence="9">
    <name type="scientific">Flexilinea flocculi</name>
    <dbReference type="NCBI Taxonomy" id="1678840"/>
    <lineage>
        <taxon>Bacteria</taxon>
        <taxon>Bacillati</taxon>
        <taxon>Chloroflexota</taxon>
        <taxon>Anaerolineae</taxon>
        <taxon>Anaerolineales</taxon>
        <taxon>Anaerolineaceae</taxon>
        <taxon>Flexilinea</taxon>
    </lineage>
</organism>
<evidence type="ECO:0000256" key="2">
    <source>
        <dbReference type="ARBA" id="ARBA00022475"/>
    </source>
</evidence>
<evidence type="ECO:0000313" key="9">
    <source>
        <dbReference type="EMBL" id="GAP41758.1"/>
    </source>
</evidence>
<dbReference type="InterPro" id="IPR050086">
    <property type="entry name" value="MetN_ABC_transporter-like"/>
</dbReference>
<evidence type="ECO:0000256" key="5">
    <source>
        <dbReference type="ARBA" id="ARBA00022967"/>
    </source>
</evidence>
<dbReference type="SUPFAM" id="SSF52540">
    <property type="entry name" value="P-loop containing nucleoside triphosphate hydrolases"/>
    <property type="match status" value="1"/>
</dbReference>
<dbReference type="SMART" id="SM00382">
    <property type="entry name" value="AAA"/>
    <property type="match status" value="1"/>
</dbReference>
<dbReference type="PROSITE" id="PS00211">
    <property type="entry name" value="ABC_TRANSPORTER_1"/>
    <property type="match status" value="1"/>
</dbReference>
<feature type="domain" description="ABC transporter" evidence="8">
    <location>
        <begin position="2"/>
        <end position="258"/>
    </location>
</feature>
<name>A0A0S7BVI2_9CHLR</name>
<reference evidence="9" key="1">
    <citation type="journal article" date="2015" name="Genome Announc.">
        <title>Draft Genome Sequence of Anaerolineae Strain TC1, a Novel Isolate from a Methanogenic Wastewater Treatment System.</title>
        <authorList>
            <person name="Matsuura N."/>
            <person name="Tourlousse D.M."/>
            <person name="Sun L."/>
            <person name="Toyonaga M."/>
            <person name="Kuroda K."/>
            <person name="Ohashi A."/>
            <person name="Cruz R."/>
            <person name="Yamaguchi T."/>
            <person name="Sekiguchi Y."/>
        </authorList>
    </citation>
    <scope>NUCLEOTIDE SEQUENCE [LARGE SCALE GENOMIC DNA]</scope>
    <source>
        <strain evidence="9">TC1</strain>
    </source>
</reference>
<evidence type="ECO:0000259" key="8">
    <source>
        <dbReference type="PROSITE" id="PS50893"/>
    </source>
</evidence>
<evidence type="ECO:0000256" key="6">
    <source>
        <dbReference type="ARBA" id="ARBA00022970"/>
    </source>
</evidence>
<sequence>MIRIQNLTKVFKTENSPFTALENVSLHVESEDIYGIIGMSGAGKSTLVRCINLLEEPTFGEIHIAGQCVFRHTISENSENSAQNEKIRLVGRDLLELRREIGMIFQSPNLLMQRNVEENIGFPMEVAGVPKEKIQKRVNELLELVNLQEKARNYPSQLSGGQRQRVSIARALANTPKILLCDEPTSALDSLTTNQILDLLWDINQKLRVTIVVITHEIDVVKKICNKVAVIDQTKIVEQGEIGQVLLNPCMEITRQLLMGTRGNHD</sequence>
<dbReference type="PANTHER" id="PTHR43166:SF30">
    <property type="entry name" value="METHIONINE IMPORT ATP-BINDING PROTEIN METN"/>
    <property type="match status" value="1"/>
</dbReference>
<evidence type="ECO:0000256" key="1">
    <source>
        <dbReference type="ARBA" id="ARBA00022448"/>
    </source>
</evidence>
<keyword evidence="7" id="KW-0472">Membrane</keyword>
<proteinExistence type="predicted"/>
<accession>A0A0S7BVI2</accession>
<dbReference type="InterPro" id="IPR041701">
    <property type="entry name" value="MetN_ABC"/>
</dbReference>
<dbReference type="InterPro" id="IPR003593">
    <property type="entry name" value="AAA+_ATPase"/>
</dbReference>
<keyword evidence="6" id="KW-0029">Amino-acid transport</keyword>
<keyword evidence="5" id="KW-1278">Translocase</keyword>
<keyword evidence="2" id="KW-1003">Cell membrane</keyword>
<dbReference type="Gene3D" id="3.40.50.300">
    <property type="entry name" value="P-loop containing nucleotide triphosphate hydrolases"/>
    <property type="match status" value="1"/>
</dbReference>
<gene>
    <name evidence="9" type="ORF">ATC1_131754</name>
</gene>
<dbReference type="InterPro" id="IPR027417">
    <property type="entry name" value="P-loop_NTPase"/>
</dbReference>